<dbReference type="PROSITE" id="PS01360">
    <property type="entry name" value="ZF_MYND_1"/>
    <property type="match status" value="1"/>
</dbReference>
<dbReference type="AlphaFoldDB" id="A0A9Q0RW90"/>
<dbReference type="InterPro" id="IPR011990">
    <property type="entry name" value="TPR-like_helical_dom_sf"/>
</dbReference>
<evidence type="ECO:0000313" key="6">
    <source>
        <dbReference type="EMBL" id="KAJ6634633.1"/>
    </source>
</evidence>
<dbReference type="Pfam" id="PF01753">
    <property type="entry name" value="zf-MYND"/>
    <property type="match status" value="1"/>
</dbReference>
<organism evidence="6 7">
    <name type="scientific">Pseudolycoriella hygida</name>
    <dbReference type="NCBI Taxonomy" id="35572"/>
    <lineage>
        <taxon>Eukaryota</taxon>
        <taxon>Metazoa</taxon>
        <taxon>Ecdysozoa</taxon>
        <taxon>Arthropoda</taxon>
        <taxon>Hexapoda</taxon>
        <taxon>Insecta</taxon>
        <taxon>Pterygota</taxon>
        <taxon>Neoptera</taxon>
        <taxon>Endopterygota</taxon>
        <taxon>Diptera</taxon>
        <taxon>Nematocera</taxon>
        <taxon>Sciaroidea</taxon>
        <taxon>Sciaridae</taxon>
        <taxon>Pseudolycoriella</taxon>
    </lineage>
</organism>
<dbReference type="OrthoDB" id="265717at2759"/>
<dbReference type="Gene3D" id="1.10.220.160">
    <property type="match status" value="1"/>
</dbReference>
<keyword evidence="2 4" id="KW-0863">Zinc-finger</keyword>
<dbReference type="EMBL" id="WJQU01000004">
    <property type="protein sequence ID" value="KAJ6634633.1"/>
    <property type="molecule type" value="Genomic_DNA"/>
</dbReference>
<dbReference type="GO" id="GO:0005634">
    <property type="term" value="C:nucleus"/>
    <property type="evidence" value="ECO:0007669"/>
    <property type="project" value="TreeGrafter"/>
</dbReference>
<evidence type="ECO:0000256" key="3">
    <source>
        <dbReference type="ARBA" id="ARBA00022833"/>
    </source>
</evidence>
<dbReference type="PANTHER" id="PTHR12197:SF251">
    <property type="entry name" value="EG:BACR7C10.4 PROTEIN"/>
    <property type="match status" value="1"/>
</dbReference>
<dbReference type="Gene3D" id="1.25.40.970">
    <property type="match status" value="1"/>
</dbReference>
<dbReference type="SUPFAM" id="SSF82199">
    <property type="entry name" value="SET domain"/>
    <property type="match status" value="1"/>
</dbReference>
<evidence type="ECO:0000256" key="4">
    <source>
        <dbReference type="PROSITE-ProRule" id="PRU00134"/>
    </source>
</evidence>
<sequence>METVTSIRKGTCILTEQPFVYALKSRYRQERCDFCFTERKVLKCSNCSYVYYCNQKCQKEAWPIHKTECLFLRKIAPRTLPDAARVLARIILKLSNGGEHQKGYYTDTRYRQFKDLMTHYDELKNDEKRLEHIESLSSVLQQLLGNELLPNPTEFIKIYGRMLVNAFNILDEEMNSIGTGIYLGVSIIDHSCTPNAVATFERTTIFIHVTEDLPNLEWSKIFISYVDLLSATEDRRSELQNNYFFFCDCSRCSNNANDKVEANAAACPSCGKCVNVHDLQYGDACSNCKVQITQDQLDQYFEVVDVTKMHLDKMKDFAYFDVCEFLLKLQRNVLYSMNVWHLKTLDYAFESAINVSKWDAAIKYGKELVPGFSKYCGKHNPLLGLIYMKLGKILLHRSKQKEALDNLNKACDIIRITHGEDHSLFRNQLIPLLMDASIE</sequence>
<dbReference type="Gene3D" id="1.25.40.10">
    <property type="entry name" value="Tetratricopeptide repeat domain"/>
    <property type="match status" value="1"/>
</dbReference>
<evidence type="ECO:0000256" key="2">
    <source>
        <dbReference type="ARBA" id="ARBA00022771"/>
    </source>
</evidence>
<accession>A0A9Q0RW90</accession>
<dbReference type="GO" id="GO:0008270">
    <property type="term" value="F:zinc ion binding"/>
    <property type="evidence" value="ECO:0007669"/>
    <property type="project" value="UniProtKB-KW"/>
</dbReference>
<dbReference type="Gene3D" id="2.170.270.10">
    <property type="entry name" value="SET domain"/>
    <property type="match status" value="1"/>
</dbReference>
<dbReference type="InterPro" id="IPR046341">
    <property type="entry name" value="SET_dom_sf"/>
</dbReference>
<dbReference type="PANTHER" id="PTHR12197">
    <property type="entry name" value="HISTONE-LYSINE N-METHYLTRANSFERASE SMYD"/>
    <property type="match status" value="1"/>
</dbReference>
<feature type="domain" description="MYND-type" evidence="5">
    <location>
        <begin position="32"/>
        <end position="69"/>
    </location>
</feature>
<comment type="caution">
    <text evidence="6">The sequence shown here is derived from an EMBL/GenBank/DDBJ whole genome shotgun (WGS) entry which is preliminary data.</text>
</comment>
<name>A0A9Q0RW90_9DIPT</name>
<dbReference type="InterPro" id="IPR002893">
    <property type="entry name" value="Znf_MYND"/>
</dbReference>
<dbReference type="InterPro" id="IPR050869">
    <property type="entry name" value="H3K4_H4K5_MeTrfase"/>
</dbReference>
<reference evidence="6" key="1">
    <citation type="submission" date="2022-07" db="EMBL/GenBank/DDBJ databases">
        <authorList>
            <person name="Trinca V."/>
            <person name="Uliana J.V.C."/>
            <person name="Torres T.T."/>
            <person name="Ward R.J."/>
            <person name="Monesi N."/>
        </authorList>
    </citation>
    <scope>NUCLEOTIDE SEQUENCE</scope>
    <source>
        <strain evidence="6">HSMRA1968</strain>
        <tissue evidence="6">Whole embryos</tissue>
    </source>
</reference>
<evidence type="ECO:0000256" key="1">
    <source>
        <dbReference type="ARBA" id="ARBA00022723"/>
    </source>
</evidence>
<evidence type="ECO:0000259" key="5">
    <source>
        <dbReference type="PROSITE" id="PS50865"/>
    </source>
</evidence>
<protein>
    <submittedName>
        <fullName evidence="6">Histone-lysine N-methyltransferase SMYD3</fullName>
    </submittedName>
</protein>
<dbReference type="SUPFAM" id="SSF144232">
    <property type="entry name" value="HIT/MYND zinc finger-like"/>
    <property type="match status" value="1"/>
</dbReference>
<proteinExistence type="predicted"/>
<keyword evidence="3" id="KW-0862">Zinc</keyword>
<dbReference type="PROSITE" id="PS50865">
    <property type="entry name" value="ZF_MYND_2"/>
    <property type="match status" value="1"/>
</dbReference>
<keyword evidence="7" id="KW-1185">Reference proteome</keyword>
<gene>
    <name evidence="6" type="primary">SMYD3</name>
    <name evidence="6" type="ORF">Bhyg_13209</name>
</gene>
<dbReference type="Gene3D" id="6.10.140.2220">
    <property type="match status" value="1"/>
</dbReference>
<dbReference type="Proteomes" id="UP001151699">
    <property type="component" value="Chromosome C"/>
</dbReference>
<evidence type="ECO:0000313" key="7">
    <source>
        <dbReference type="Proteomes" id="UP001151699"/>
    </source>
</evidence>
<keyword evidence="1" id="KW-0479">Metal-binding</keyword>